<accession>A0A5K7YT63</accession>
<dbReference type="Proteomes" id="UP000427906">
    <property type="component" value="Chromosome"/>
</dbReference>
<proteinExistence type="predicted"/>
<reference evidence="2 3" key="1">
    <citation type="submission" date="2019-11" db="EMBL/GenBank/DDBJ databases">
        <title>Comparative genomics of hydrocarbon-degrading Desulfosarcina strains.</title>
        <authorList>
            <person name="Watanabe M."/>
            <person name="Kojima H."/>
            <person name="Fukui M."/>
        </authorList>
    </citation>
    <scope>NUCLEOTIDE SEQUENCE [LARGE SCALE GENOMIC DNA]</scope>
    <source>
        <strain evidence="2 3">PL12</strain>
    </source>
</reference>
<dbReference type="PANTHER" id="PTHR10188:SF6">
    <property type="entry name" value="N(4)-(BETA-N-ACETYLGLUCOSAMINYL)-L-ASPARAGINASE"/>
    <property type="match status" value="1"/>
</dbReference>
<feature type="region of interest" description="Disordered" evidence="1">
    <location>
        <begin position="1"/>
        <end position="21"/>
    </location>
</feature>
<protein>
    <recommendedName>
        <fullName evidence="4">Asparaginase</fullName>
    </recommendedName>
</protein>
<dbReference type="GO" id="GO:0016811">
    <property type="term" value="F:hydrolase activity, acting on carbon-nitrogen (but not peptide) bonds, in linear amides"/>
    <property type="evidence" value="ECO:0007669"/>
    <property type="project" value="UniProtKB-ARBA"/>
</dbReference>
<dbReference type="PROSITE" id="PS50890">
    <property type="entry name" value="PUA"/>
    <property type="match status" value="1"/>
</dbReference>
<dbReference type="Pfam" id="PF01112">
    <property type="entry name" value="Asparaginase_2"/>
    <property type="match status" value="1"/>
</dbReference>
<sequence length="112" mass="12321">MTPKIIVHGGARNQETDESKRRADVRAACEAAYEVLLQQSAVDAVENAIRQLESSEYLNAGVGSYLQLDGRVRMDAAIMKDDMTAGAVIGVERGFQCEKSTKAIFYPALRFH</sequence>
<dbReference type="RefSeq" id="WP_155317493.1">
    <property type="nucleotide sequence ID" value="NZ_AP021874.1"/>
</dbReference>
<organism evidence="2 3">
    <name type="scientific">Desulfosarcina alkanivorans</name>
    <dbReference type="NCBI Taxonomy" id="571177"/>
    <lineage>
        <taxon>Bacteria</taxon>
        <taxon>Pseudomonadati</taxon>
        <taxon>Thermodesulfobacteriota</taxon>
        <taxon>Desulfobacteria</taxon>
        <taxon>Desulfobacterales</taxon>
        <taxon>Desulfosarcinaceae</taxon>
        <taxon>Desulfosarcina</taxon>
    </lineage>
</organism>
<dbReference type="InterPro" id="IPR029055">
    <property type="entry name" value="Ntn_hydrolases_N"/>
</dbReference>
<dbReference type="PANTHER" id="PTHR10188">
    <property type="entry name" value="L-ASPARAGINASE"/>
    <property type="match status" value="1"/>
</dbReference>
<dbReference type="KEGG" id="dalk:DSCA_33840"/>
<gene>
    <name evidence="2" type="ORF">DSCA_33840</name>
</gene>
<dbReference type="GO" id="GO:0005737">
    <property type="term" value="C:cytoplasm"/>
    <property type="evidence" value="ECO:0007669"/>
    <property type="project" value="TreeGrafter"/>
</dbReference>
<dbReference type="SUPFAM" id="SSF56235">
    <property type="entry name" value="N-terminal nucleophile aminohydrolases (Ntn hydrolases)"/>
    <property type="match status" value="1"/>
</dbReference>
<dbReference type="EMBL" id="AP021874">
    <property type="protein sequence ID" value="BBO69454.1"/>
    <property type="molecule type" value="Genomic_DNA"/>
</dbReference>
<evidence type="ECO:0000256" key="1">
    <source>
        <dbReference type="SAM" id="MobiDB-lite"/>
    </source>
</evidence>
<evidence type="ECO:0000313" key="3">
    <source>
        <dbReference type="Proteomes" id="UP000427906"/>
    </source>
</evidence>
<dbReference type="OrthoDB" id="9780217at2"/>
<evidence type="ECO:0000313" key="2">
    <source>
        <dbReference type="EMBL" id="BBO69454.1"/>
    </source>
</evidence>
<name>A0A5K7YT63_9BACT</name>
<dbReference type="InterPro" id="IPR000246">
    <property type="entry name" value="Peptidase_T2"/>
</dbReference>
<dbReference type="AlphaFoldDB" id="A0A5K7YT63"/>
<keyword evidence="3" id="KW-1185">Reference proteome</keyword>
<evidence type="ECO:0008006" key="4">
    <source>
        <dbReference type="Google" id="ProtNLM"/>
    </source>
</evidence>